<comment type="caution">
    <text evidence="2">The sequence shown here is derived from an EMBL/GenBank/DDBJ whole genome shotgun (WGS) entry which is preliminary data.</text>
</comment>
<gene>
    <name evidence="2" type="ORF">EYC84_003562</name>
</gene>
<feature type="signal peptide" evidence="1">
    <location>
        <begin position="1"/>
        <end position="18"/>
    </location>
</feature>
<name>A0A5M9JXY5_MONFR</name>
<evidence type="ECO:0008006" key="4">
    <source>
        <dbReference type="Google" id="ProtNLM"/>
    </source>
</evidence>
<dbReference type="Proteomes" id="UP000322873">
    <property type="component" value="Unassembled WGS sequence"/>
</dbReference>
<keyword evidence="1" id="KW-0732">Signal</keyword>
<evidence type="ECO:0000313" key="3">
    <source>
        <dbReference type="Proteomes" id="UP000322873"/>
    </source>
</evidence>
<dbReference type="EMBL" id="VICG01000004">
    <property type="protein sequence ID" value="KAA8573019.1"/>
    <property type="molecule type" value="Genomic_DNA"/>
</dbReference>
<reference evidence="2 3" key="1">
    <citation type="submission" date="2019-06" db="EMBL/GenBank/DDBJ databases">
        <title>Genome Sequence of the Brown Rot Fungal Pathogen Monilinia fructicola.</title>
        <authorList>
            <person name="De Miccolis Angelini R.M."/>
            <person name="Landi L."/>
            <person name="Abate D."/>
            <person name="Pollastro S."/>
            <person name="Romanazzi G."/>
            <person name="Faretra F."/>
        </authorList>
    </citation>
    <scope>NUCLEOTIDE SEQUENCE [LARGE SCALE GENOMIC DNA]</scope>
    <source>
        <strain evidence="2 3">Mfrc123</strain>
    </source>
</reference>
<dbReference type="AlphaFoldDB" id="A0A5M9JXY5"/>
<protein>
    <recommendedName>
        <fullName evidence="4">Ig-like domain-containing protein</fullName>
    </recommendedName>
</protein>
<evidence type="ECO:0000256" key="1">
    <source>
        <dbReference type="SAM" id="SignalP"/>
    </source>
</evidence>
<dbReference type="PANTHER" id="PTHR39602:SF2">
    <property type="entry name" value="ACW-9"/>
    <property type="match status" value="1"/>
</dbReference>
<dbReference type="PANTHER" id="PTHR39602">
    <property type="entry name" value="ACW-9"/>
    <property type="match status" value="1"/>
</dbReference>
<organism evidence="2 3">
    <name type="scientific">Monilinia fructicola</name>
    <name type="common">Brown rot fungus</name>
    <name type="synonym">Ciboria fructicola</name>
    <dbReference type="NCBI Taxonomy" id="38448"/>
    <lineage>
        <taxon>Eukaryota</taxon>
        <taxon>Fungi</taxon>
        <taxon>Dikarya</taxon>
        <taxon>Ascomycota</taxon>
        <taxon>Pezizomycotina</taxon>
        <taxon>Leotiomycetes</taxon>
        <taxon>Helotiales</taxon>
        <taxon>Sclerotiniaceae</taxon>
        <taxon>Monilinia</taxon>
    </lineage>
</organism>
<keyword evidence="3" id="KW-1185">Reference proteome</keyword>
<evidence type="ECO:0000313" key="2">
    <source>
        <dbReference type="EMBL" id="KAA8573019.1"/>
    </source>
</evidence>
<accession>A0A5M9JXY5</accession>
<dbReference type="VEuPathDB" id="FungiDB:MFRU_027g00710"/>
<sequence length="241" mass="26523">MFATSLLLLNALAATAFSVSIPTVEKRASAASTFVSGVQWKVSDFTRPCTPTVCTYNFTISVIPSSGPTLNIPCLYNDTASTPPASNTPQTHSYSALSCTAATTWQVNWGYNPNGDFAVMTVVDTAKGQDAFFGWNGIAAGTAFEDKGPNTVYALGWIDEGWIECKAEKEDEETYLLQYECYSENTGVPFGITLNDFDLPTSSKTIPAYQFSHWKFQQLHCQNTDQMFHSFVFLEHEPSFS</sequence>
<proteinExistence type="predicted"/>
<feature type="chain" id="PRO_5024273181" description="Ig-like domain-containing protein" evidence="1">
    <location>
        <begin position="19"/>
        <end position="241"/>
    </location>
</feature>